<dbReference type="RefSeq" id="WP_184727894.1">
    <property type="nucleotide sequence ID" value="NZ_JACHIW010000001.1"/>
</dbReference>
<gene>
    <name evidence="4" type="ORF">BJ970_004368</name>
</gene>
<dbReference type="InterPro" id="IPR011251">
    <property type="entry name" value="Luciferase-like_dom"/>
</dbReference>
<protein>
    <submittedName>
        <fullName evidence="4">Alkanesulfonate monooxygenase SsuD/methylene tetrahydromethanopterin reductase-like flavin-dependent oxidoreductase (Luciferase family)</fullName>
    </submittedName>
</protein>
<evidence type="ECO:0000256" key="1">
    <source>
        <dbReference type="ARBA" id="ARBA00023002"/>
    </source>
</evidence>
<keyword evidence="2 4" id="KW-0503">Monooxygenase</keyword>
<dbReference type="Pfam" id="PF00296">
    <property type="entry name" value="Bac_luciferase"/>
    <property type="match status" value="1"/>
</dbReference>
<evidence type="ECO:0000313" key="4">
    <source>
        <dbReference type="EMBL" id="MBB5156834.1"/>
    </source>
</evidence>
<dbReference type="Gene3D" id="3.20.20.30">
    <property type="entry name" value="Luciferase-like domain"/>
    <property type="match status" value="1"/>
</dbReference>
<dbReference type="PANTHER" id="PTHR30137">
    <property type="entry name" value="LUCIFERASE-LIKE MONOOXYGENASE"/>
    <property type="match status" value="1"/>
</dbReference>
<dbReference type="GO" id="GO:0004497">
    <property type="term" value="F:monooxygenase activity"/>
    <property type="evidence" value="ECO:0007669"/>
    <property type="project" value="UniProtKB-KW"/>
</dbReference>
<dbReference type="AlphaFoldDB" id="A0A840Q7Y9"/>
<dbReference type="SUPFAM" id="SSF51679">
    <property type="entry name" value="Bacterial luciferase-like"/>
    <property type="match status" value="1"/>
</dbReference>
<dbReference type="EMBL" id="JACHIW010000001">
    <property type="protein sequence ID" value="MBB5156834.1"/>
    <property type="molecule type" value="Genomic_DNA"/>
</dbReference>
<accession>A0A840Q7Y9</accession>
<dbReference type="InterPro" id="IPR036661">
    <property type="entry name" value="Luciferase-like_sf"/>
</dbReference>
<name>A0A840Q7Y9_9PSEU</name>
<evidence type="ECO:0000259" key="3">
    <source>
        <dbReference type="Pfam" id="PF00296"/>
    </source>
</evidence>
<keyword evidence="5" id="KW-1185">Reference proteome</keyword>
<comment type="caution">
    <text evidence="4">The sequence shown here is derived from an EMBL/GenBank/DDBJ whole genome shotgun (WGS) entry which is preliminary data.</text>
</comment>
<dbReference type="GO" id="GO:0005829">
    <property type="term" value="C:cytosol"/>
    <property type="evidence" value="ECO:0007669"/>
    <property type="project" value="TreeGrafter"/>
</dbReference>
<dbReference type="GO" id="GO:0016705">
    <property type="term" value="F:oxidoreductase activity, acting on paired donors, with incorporation or reduction of molecular oxygen"/>
    <property type="evidence" value="ECO:0007669"/>
    <property type="project" value="InterPro"/>
</dbReference>
<keyword evidence="1" id="KW-0560">Oxidoreductase</keyword>
<sequence>MRFGISFFPTVSPTEKSAYQYYEECLDLTVLAEELGFHHVKTVEHYFHPYGGYSPDPVTFLAAAAARTNRVRLVTGAAIPAFTHPIKLAGKLAMLDNISGGRLDAGFGRAFLPDEFEAFGVPIEESRRRFSEGVEACKLLWTQEDAVWDGEFYRFGPVTMLPRPCQRPHPPVMVAAAASSDSCEAAGRAGHNLQLVPSISHRERVQDMLALYRKAWVDAGHAPGTEHVQLSYTCYLAAAEAEARRGGRMSHENYTSKLAEAVSAWAHTSSAQYPGYERLAQQVTSSDFEQALRDTKILAGSPEQVRRQVAQIRDWYGDATLSLQVTSGNLPIEESARTMRLFATEVMAMFDRGD</sequence>
<evidence type="ECO:0000313" key="5">
    <source>
        <dbReference type="Proteomes" id="UP000584374"/>
    </source>
</evidence>
<dbReference type="InterPro" id="IPR050766">
    <property type="entry name" value="Bact_Lucif_Oxidored"/>
</dbReference>
<reference evidence="4 5" key="1">
    <citation type="submission" date="2020-08" db="EMBL/GenBank/DDBJ databases">
        <title>Sequencing the genomes of 1000 actinobacteria strains.</title>
        <authorList>
            <person name="Klenk H.-P."/>
        </authorList>
    </citation>
    <scope>NUCLEOTIDE SEQUENCE [LARGE SCALE GENOMIC DNA]</scope>
    <source>
        <strain evidence="4 5">DSM 45584</strain>
    </source>
</reference>
<proteinExistence type="predicted"/>
<feature type="domain" description="Luciferase-like" evidence="3">
    <location>
        <begin position="1"/>
        <end position="317"/>
    </location>
</feature>
<dbReference type="PANTHER" id="PTHR30137:SF8">
    <property type="entry name" value="BLR5498 PROTEIN"/>
    <property type="match status" value="1"/>
</dbReference>
<organism evidence="4 5">
    <name type="scientific">Saccharopolyspora phatthalungensis</name>
    <dbReference type="NCBI Taxonomy" id="664693"/>
    <lineage>
        <taxon>Bacteria</taxon>
        <taxon>Bacillati</taxon>
        <taxon>Actinomycetota</taxon>
        <taxon>Actinomycetes</taxon>
        <taxon>Pseudonocardiales</taxon>
        <taxon>Pseudonocardiaceae</taxon>
        <taxon>Saccharopolyspora</taxon>
    </lineage>
</organism>
<evidence type="ECO:0000256" key="2">
    <source>
        <dbReference type="ARBA" id="ARBA00023033"/>
    </source>
</evidence>
<dbReference type="Proteomes" id="UP000584374">
    <property type="component" value="Unassembled WGS sequence"/>
</dbReference>